<name>A0ABQ8PK50_9FUNG</name>
<dbReference type="EMBL" id="JANBQD010000072">
    <property type="protein sequence ID" value="KAJ1989304.1"/>
    <property type="molecule type" value="Genomic_DNA"/>
</dbReference>
<keyword evidence="3 6" id="KW-1133">Transmembrane helix</keyword>
<dbReference type="Gene3D" id="1.20.1540.10">
    <property type="entry name" value="Rhomboid-like"/>
    <property type="match status" value="1"/>
</dbReference>
<dbReference type="SUPFAM" id="SSF144091">
    <property type="entry name" value="Rhomboid-like"/>
    <property type="match status" value="1"/>
</dbReference>
<dbReference type="SUPFAM" id="SSF46934">
    <property type="entry name" value="UBA-like"/>
    <property type="match status" value="1"/>
</dbReference>
<dbReference type="Proteomes" id="UP001151295">
    <property type="component" value="Unassembled WGS sequence"/>
</dbReference>
<feature type="domain" description="CUE" evidence="8">
    <location>
        <begin position="272"/>
        <end position="309"/>
    </location>
</feature>
<comment type="subcellular location">
    <subcellularLocation>
        <location evidence="1">Membrane</location>
        <topology evidence="1">Multi-pass membrane protein</topology>
    </subcellularLocation>
</comment>
<dbReference type="InterPro" id="IPR035952">
    <property type="entry name" value="Rhomboid-like_sf"/>
</dbReference>
<feature type="transmembrane region" description="Helical" evidence="6">
    <location>
        <begin position="166"/>
        <end position="196"/>
    </location>
</feature>
<evidence type="ECO:0000256" key="3">
    <source>
        <dbReference type="ARBA" id="ARBA00022989"/>
    </source>
</evidence>
<evidence type="ECO:0000259" key="8">
    <source>
        <dbReference type="Pfam" id="PF02845"/>
    </source>
</evidence>
<gene>
    <name evidence="9" type="ORF">EDC05_004754</name>
</gene>
<comment type="caution">
    <text evidence="9">The sequence shown here is derived from an EMBL/GenBank/DDBJ whole genome shotgun (WGS) entry which is preliminary data.</text>
</comment>
<reference evidence="9" key="1">
    <citation type="submission" date="2022-07" db="EMBL/GenBank/DDBJ databases">
        <title>Phylogenomic reconstructions and comparative analyses of Kickxellomycotina fungi.</title>
        <authorList>
            <person name="Reynolds N.K."/>
            <person name="Stajich J.E."/>
            <person name="Barry K."/>
            <person name="Grigoriev I.V."/>
            <person name="Crous P."/>
            <person name="Smith M.E."/>
        </authorList>
    </citation>
    <scope>NUCLEOTIDE SEQUENCE</scope>
    <source>
        <strain evidence="9">BCRC 34882</strain>
    </source>
</reference>
<dbReference type="InterPro" id="IPR003892">
    <property type="entry name" value="CUE"/>
</dbReference>
<evidence type="ECO:0000256" key="4">
    <source>
        <dbReference type="ARBA" id="ARBA00023136"/>
    </source>
</evidence>
<protein>
    <recommendedName>
        <fullName evidence="8">CUE domain-containing protein</fullName>
    </recommendedName>
</protein>
<keyword evidence="4 6" id="KW-0472">Membrane</keyword>
<keyword evidence="10" id="KW-1185">Reference proteome</keyword>
<evidence type="ECO:0000256" key="2">
    <source>
        <dbReference type="ARBA" id="ARBA00022692"/>
    </source>
</evidence>
<evidence type="ECO:0000256" key="6">
    <source>
        <dbReference type="SAM" id="Phobius"/>
    </source>
</evidence>
<dbReference type="InterPro" id="IPR009060">
    <property type="entry name" value="UBA-like_sf"/>
</dbReference>
<evidence type="ECO:0000256" key="5">
    <source>
        <dbReference type="SAM" id="Coils"/>
    </source>
</evidence>
<dbReference type="Pfam" id="PF02845">
    <property type="entry name" value="CUE"/>
    <property type="match status" value="1"/>
</dbReference>
<feature type="transmembrane region" description="Helical" evidence="6">
    <location>
        <begin position="118"/>
        <end position="145"/>
    </location>
</feature>
<keyword evidence="5" id="KW-0175">Coiled coil</keyword>
<feature type="coiled-coil region" evidence="5">
    <location>
        <begin position="238"/>
        <end position="268"/>
    </location>
</feature>
<evidence type="ECO:0000313" key="9">
    <source>
        <dbReference type="EMBL" id="KAJ1989304.1"/>
    </source>
</evidence>
<proteinExistence type="predicted"/>
<dbReference type="CDD" id="cd14279">
    <property type="entry name" value="CUE"/>
    <property type="match status" value="1"/>
</dbReference>
<feature type="transmembrane region" description="Helical" evidence="6">
    <location>
        <begin position="88"/>
        <end position="112"/>
    </location>
</feature>
<keyword evidence="7" id="KW-0732">Signal</keyword>
<feature type="signal peptide" evidence="7">
    <location>
        <begin position="1"/>
        <end position="27"/>
    </location>
</feature>
<evidence type="ECO:0000256" key="1">
    <source>
        <dbReference type="ARBA" id="ARBA00004141"/>
    </source>
</evidence>
<feature type="chain" id="PRO_5047247012" description="CUE domain-containing protein" evidence="7">
    <location>
        <begin position="28"/>
        <end position="310"/>
    </location>
</feature>
<evidence type="ECO:0000256" key="7">
    <source>
        <dbReference type="SAM" id="SignalP"/>
    </source>
</evidence>
<feature type="transmembrane region" description="Helical" evidence="6">
    <location>
        <begin position="51"/>
        <end position="76"/>
    </location>
</feature>
<evidence type="ECO:0000313" key="10">
    <source>
        <dbReference type="Proteomes" id="UP001151295"/>
    </source>
</evidence>
<keyword evidence="2 6" id="KW-0812">Transmembrane</keyword>
<sequence>MSAAVGLAGAPLTRLWIFLLCASTILASTMGWKSKVRFQIMPYIARDWQVWRAALSLFVFDSFIELATGVALVYQLRRIERIFGTRKFASFLFVAGLVGQTLSIAAVCLLACMRATVFASILANVAVARASGPFVLLFASLHQFYTRMPVLERRRSFGVEISDKAVLYFMAANFLVLRLFVVLVPMAVGIAASMIYNANVAGLKYWRFPQWMTHVACTLVLPWISSSSEQSGGSGRLVDMLAARNAAVQRSLEQLRQHQQMHQQMAEEPAEELVVQLQSMFPNAGREQVVQALQLSRNDPNRAAAIILEH</sequence>
<accession>A0ABQ8PK50</accession>
<organism evidence="9 10">
    <name type="scientific">Coemansia umbellata</name>
    <dbReference type="NCBI Taxonomy" id="1424467"/>
    <lineage>
        <taxon>Eukaryota</taxon>
        <taxon>Fungi</taxon>
        <taxon>Fungi incertae sedis</taxon>
        <taxon>Zoopagomycota</taxon>
        <taxon>Kickxellomycotina</taxon>
        <taxon>Kickxellomycetes</taxon>
        <taxon>Kickxellales</taxon>
        <taxon>Kickxellaceae</taxon>
        <taxon>Coemansia</taxon>
    </lineage>
</organism>